<feature type="domain" description="BEACH" evidence="10">
    <location>
        <begin position="2767"/>
        <end position="3060"/>
    </location>
</feature>
<dbReference type="InterPro" id="IPR015943">
    <property type="entry name" value="WD40/YVTN_repeat-like_dom_sf"/>
</dbReference>
<keyword evidence="13" id="KW-1185">Reference proteome</keyword>
<dbReference type="Pfam" id="PF14844">
    <property type="entry name" value="PH_BEACH"/>
    <property type="match status" value="1"/>
</dbReference>
<dbReference type="PANTHER" id="PTHR46108">
    <property type="entry name" value="BLUE CHEESE"/>
    <property type="match status" value="1"/>
</dbReference>
<gene>
    <name evidence="12" type="primary">WDFY3</name>
    <name evidence="12" type="ORF">BLAG_LOCUS8165</name>
</gene>
<feature type="compositionally biased region" description="Basic and acidic residues" evidence="8">
    <location>
        <begin position="3403"/>
        <end position="3415"/>
    </location>
</feature>
<feature type="compositionally biased region" description="Polar residues" evidence="8">
    <location>
        <begin position="838"/>
        <end position="851"/>
    </location>
</feature>
<name>A0A8J9Z262_BRALA</name>
<dbReference type="Gene3D" id="1.10.1540.10">
    <property type="entry name" value="BEACH domain"/>
    <property type="match status" value="1"/>
</dbReference>
<feature type="region of interest" description="Disordered" evidence="8">
    <location>
        <begin position="3340"/>
        <end position="3458"/>
    </location>
</feature>
<evidence type="ECO:0000259" key="10">
    <source>
        <dbReference type="PROSITE" id="PS50197"/>
    </source>
</evidence>
<dbReference type="Proteomes" id="UP000838412">
    <property type="component" value="Chromosome 15"/>
</dbReference>
<dbReference type="InterPro" id="IPR016024">
    <property type="entry name" value="ARM-type_fold"/>
</dbReference>
<dbReference type="Pfam" id="PF23295">
    <property type="entry name" value="Arm_4"/>
    <property type="match status" value="1"/>
</dbReference>
<dbReference type="OrthoDB" id="10018316at2759"/>
<protein>
    <submittedName>
        <fullName evidence="12">WDFY3 protein</fullName>
    </submittedName>
</protein>
<dbReference type="Pfam" id="PF15787">
    <property type="entry name" value="DUF4704"/>
    <property type="match status" value="1"/>
</dbReference>
<dbReference type="InterPro" id="IPR013083">
    <property type="entry name" value="Znf_RING/FYVE/PHD"/>
</dbReference>
<dbReference type="Gene3D" id="2.130.10.10">
    <property type="entry name" value="YVTN repeat-like/Quinoprotein amine dehydrogenase"/>
    <property type="match status" value="1"/>
</dbReference>
<dbReference type="InterPro" id="IPR013320">
    <property type="entry name" value="ConA-like_dom_sf"/>
</dbReference>
<dbReference type="InterPro" id="IPR036322">
    <property type="entry name" value="WD40_repeat_dom_sf"/>
</dbReference>
<dbReference type="PROSITE" id="PS00678">
    <property type="entry name" value="WD_REPEATS_1"/>
    <property type="match status" value="1"/>
</dbReference>
<dbReference type="InterPro" id="IPR019775">
    <property type="entry name" value="WD40_repeat_CS"/>
</dbReference>
<feature type="repeat" description="WD" evidence="7">
    <location>
        <begin position="3207"/>
        <end position="3241"/>
    </location>
</feature>
<dbReference type="SUPFAM" id="SSF50978">
    <property type="entry name" value="WD40 repeat-like"/>
    <property type="match status" value="1"/>
</dbReference>
<feature type="compositionally biased region" description="Basic and acidic residues" evidence="8">
    <location>
        <begin position="3349"/>
        <end position="3361"/>
    </location>
</feature>
<dbReference type="Gene3D" id="2.60.120.200">
    <property type="match status" value="1"/>
</dbReference>
<dbReference type="SUPFAM" id="SSF50729">
    <property type="entry name" value="PH domain-like"/>
    <property type="match status" value="1"/>
</dbReference>
<dbReference type="PROSITE" id="PS50082">
    <property type="entry name" value="WD_REPEATS_2"/>
    <property type="match status" value="1"/>
</dbReference>
<evidence type="ECO:0000313" key="12">
    <source>
        <dbReference type="EMBL" id="CAH1245999.1"/>
    </source>
</evidence>
<proteinExistence type="predicted"/>
<evidence type="ECO:0000256" key="1">
    <source>
        <dbReference type="ARBA" id="ARBA00022574"/>
    </source>
</evidence>
<accession>A0A8J9Z262</accession>
<evidence type="ECO:0000259" key="11">
    <source>
        <dbReference type="PROSITE" id="PS51783"/>
    </source>
</evidence>
<dbReference type="PANTHER" id="PTHR46108:SF4">
    <property type="entry name" value="BLUE CHEESE"/>
    <property type="match status" value="1"/>
</dbReference>
<feature type="compositionally biased region" description="Polar residues" evidence="8">
    <location>
        <begin position="3446"/>
        <end position="3458"/>
    </location>
</feature>
<feature type="region of interest" description="Disordered" evidence="8">
    <location>
        <begin position="2345"/>
        <end position="2370"/>
    </location>
</feature>
<dbReference type="PROSITE" id="PS51783">
    <property type="entry name" value="PH_BEACH"/>
    <property type="match status" value="1"/>
</dbReference>
<dbReference type="SUPFAM" id="SSF49899">
    <property type="entry name" value="Concanavalin A-like lectins/glucanases"/>
    <property type="match status" value="1"/>
</dbReference>
<keyword evidence="3" id="KW-0677">Repeat</keyword>
<dbReference type="InterPro" id="IPR023362">
    <property type="entry name" value="PH-BEACH_dom"/>
</dbReference>
<evidence type="ECO:0000256" key="8">
    <source>
        <dbReference type="SAM" id="MobiDB-lite"/>
    </source>
</evidence>
<dbReference type="InterPro" id="IPR000409">
    <property type="entry name" value="BEACH_dom"/>
</dbReference>
<dbReference type="InterPro" id="IPR031570">
    <property type="entry name" value="NBEA/BDCP_DUF4704"/>
</dbReference>
<feature type="compositionally biased region" description="Polar residues" evidence="8">
    <location>
        <begin position="2676"/>
        <end position="2685"/>
    </location>
</feature>
<dbReference type="SMART" id="SM00064">
    <property type="entry name" value="FYVE"/>
    <property type="match status" value="1"/>
</dbReference>
<dbReference type="CDD" id="cd06071">
    <property type="entry name" value="Beach"/>
    <property type="match status" value="1"/>
</dbReference>
<dbReference type="PROSITE" id="PS50294">
    <property type="entry name" value="WD_REPEATS_REGION"/>
    <property type="match status" value="1"/>
</dbReference>
<dbReference type="InterPro" id="IPR017455">
    <property type="entry name" value="Znf_FYVE-rel"/>
</dbReference>
<dbReference type="SUPFAM" id="SSF81837">
    <property type="entry name" value="BEACH domain"/>
    <property type="match status" value="1"/>
</dbReference>
<dbReference type="Pfam" id="PF01363">
    <property type="entry name" value="FYVE"/>
    <property type="match status" value="1"/>
</dbReference>
<feature type="compositionally biased region" description="Acidic residues" evidence="8">
    <location>
        <begin position="3380"/>
        <end position="3392"/>
    </location>
</feature>
<dbReference type="SMART" id="SM00320">
    <property type="entry name" value="WD40"/>
    <property type="match status" value="5"/>
</dbReference>
<dbReference type="Pfam" id="PF00400">
    <property type="entry name" value="WD40"/>
    <property type="match status" value="1"/>
</dbReference>
<organism evidence="12 13">
    <name type="scientific">Branchiostoma lanceolatum</name>
    <name type="common">Common lancelet</name>
    <name type="synonym">Amphioxus lanceolatum</name>
    <dbReference type="NCBI Taxonomy" id="7740"/>
    <lineage>
        <taxon>Eukaryota</taxon>
        <taxon>Metazoa</taxon>
        <taxon>Chordata</taxon>
        <taxon>Cephalochordata</taxon>
        <taxon>Leptocardii</taxon>
        <taxon>Amphioxiformes</taxon>
        <taxon>Branchiostomatidae</taxon>
        <taxon>Branchiostoma</taxon>
    </lineage>
</organism>
<dbReference type="InterPro" id="IPR056252">
    <property type="entry name" value="Alfy-like_Arm-like"/>
</dbReference>
<evidence type="ECO:0000256" key="2">
    <source>
        <dbReference type="ARBA" id="ARBA00022723"/>
    </source>
</evidence>
<dbReference type="CDD" id="cd01201">
    <property type="entry name" value="PH_BEACH"/>
    <property type="match status" value="1"/>
</dbReference>
<evidence type="ECO:0000256" key="5">
    <source>
        <dbReference type="ARBA" id="ARBA00022833"/>
    </source>
</evidence>
<dbReference type="GO" id="GO:0008270">
    <property type="term" value="F:zinc ion binding"/>
    <property type="evidence" value="ECO:0007669"/>
    <property type="project" value="UniProtKB-KW"/>
</dbReference>
<feature type="region of interest" description="Disordered" evidence="8">
    <location>
        <begin position="1"/>
        <end position="21"/>
    </location>
</feature>
<keyword evidence="5" id="KW-0862">Zinc</keyword>
<dbReference type="SMART" id="SM01026">
    <property type="entry name" value="Beach"/>
    <property type="match status" value="1"/>
</dbReference>
<feature type="domain" description="FYVE-type" evidence="9">
    <location>
        <begin position="3612"/>
        <end position="3672"/>
    </location>
</feature>
<feature type="domain" description="BEACH-type PH" evidence="11">
    <location>
        <begin position="2613"/>
        <end position="2740"/>
    </location>
</feature>
<dbReference type="Gene3D" id="3.30.40.10">
    <property type="entry name" value="Zinc/RING finger domain, C3HC4 (zinc finger)"/>
    <property type="match status" value="1"/>
</dbReference>
<dbReference type="InterPro" id="IPR051944">
    <property type="entry name" value="BEACH_domain_protein"/>
</dbReference>
<dbReference type="InterPro" id="IPR001680">
    <property type="entry name" value="WD40_rpt"/>
</dbReference>
<dbReference type="Gene3D" id="2.30.29.30">
    <property type="entry name" value="Pleckstrin-homology domain (PH domain)/Phosphotyrosine-binding domain (PTB)"/>
    <property type="match status" value="1"/>
</dbReference>
<feature type="compositionally biased region" description="Polar residues" evidence="8">
    <location>
        <begin position="803"/>
        <end position="817"/>
    </location>
</feature>
<evidence type="ECO:0000256" key="3">
    <source>
        <dbReference type="ARBA" id="ARBA00022737"/>
    </source>
</evidence>
<dbReference type="SUPFAM" id="SSF48371">
    <property type="entry name" value="ARM repeat"/>
    <property type="match status" value="1"/>
</dbReference>
<evidence type="ECO:0000256" key="6">
    <source>
        <dbReference type="PROSITE-ProRule" id="PRU00091"/>
    </source>
</evidence>
<dbReference type="Pfam" id="PF02138">
    <property type="entry name" value="Beach"/>
    <property type="match status" value="1"/>
</dbReference>
<dbReference type="InterPro" id="IPR011011">
    <property type="entry name" value="Znf_FYVE_PHD"/>
</dbReference>
<keyword evidence="2" id="KW-0479">Metal-binding</keyword>
<feature type="region of interest" description="Disordered" evidence="8">
    <location>
        <begin position="3478"/>
        <end position="3541"/>
    </location>
</feature>
<dbReference type="InterPro" id="IPR036372">
    <property type="entry name" value="BEACH_dom_sf"/>
</dbReference>
<dbReference type="FunFam" id="1.10.1540.10:FF:000002">
    <property type="entry name" value="WD repeat and FYVE domain containing 3"/>
    <property type="match status" value="1"/>
</dbReference>
<dbReference type="PROSITE" id="PS50197">
    <property type="entry name" value="BEACH"/>
    <property type="match status" value="1"/>
</dbReference>
<dbReference type="CDD" id="cd15719">
    <property type="entry name" value="FYVE_WDFY3"/>
    <property type="match status" value="1"/>
</dbReference>
<dbReference type="InterPro" id="IPR000306">
    <property type="entry name" value="Znf_FYVE"/>
</dbReference>
<dbReference type="InterPro" id="IPR011993">
    <property type="entry name" value="PH-like_dom_sf"/>
</dbReference>
<dbReference type="SUPFAM" id="SSF57903">
    <property type="entry name" value="FYVE/PHD zinc finger"/>
    <property type="match status" value="1"/>
</dbReference>
<dbReference type="PROSITE" id="PS50178">
    <property type="entry name" value="ZF_FYVE"/>
    <property type="match status" value="1"/>
</dbReference>
<feature type="region of interest" description="Disordered" evidence="8">
    <location>
        <begin position="2667"/>
        <end position="2686"/>
    </location>
</feature>
<feature type="compositionally biased region" description="Polar residues" evidence="8">
    <location>
        <begin position="3518"/>
        <end position="3531"/>
    </location>
</feature>
<evidence type="ECO:0000256" key="4">
    <source>
        <dbReference type="ARBA" id="ARBA00022771"/>
    </source>
</evidence>
<evidence type="ECO:0000313" key="13">
    <source>
        <dbReference type="Proteomes" id="UP000838412"/>
    </source>
</evidence>
<feature type="region of interest" description="Disordered" evidence="8">
    <location>
        <begin position="2539"/>
        <end position="2607"/>
    </location>
</feature>
<keyword evidence="1 7" id="KW-0853">WD repeat</keyword>
<feature type="region of interest" description="Disordered" evidence="8">
    <location>
        <begin position="803"/>
        <end position="851"/>
    </location>
</feature>
<evidence type="ECO:0000259" key="9">
    <source>
        <dbReference type="PROSITE" id="PS50178"/>
    </source>
</evidence>
<evidence type="ECO:0000256" key="7">
    <source>
        <dbReference type="PROSITE-ProRule" id="PRU00221"/>
    </source>
</evidence>
<keyword evidence="4 6" id="KW-0863">Zinc-finger</keyword>
<sequence>MNIMRKFMGRGRTAGDDAPTQDNSLGLMHLRRLFMELCHSPTAMSQTEQEDKLYMMLPLFCKVFGNASATEMMEKFGDILQFSSHCGRLMVNEIRRRASNKSTEAASCSIVEYLEIKTVEETSCGWMLLTSLNLLAAGGKEIVDCMTAQSLPSTLVKCLYLFFDLPPVTPDPPLSPETEVTGNESEFTPYERRVLLQKVFVQLLVRLCSHVSPAEELAQKDDLTLLFSAITSWCPPHNVPWRKSAAEVLMTLSRHGLSDPVVNYIHSKQCVALCVDNMQRSQELSPLEIVEMFVTVFCFLKDSSEVSQTLLDDFRSSQGYNFLADFLLRLEQTTQVEAREALRNLVLLVSSLSMCGYLELKPSTANSGAPFQQPGFTVPQPTGQGVTVRNIQAFQVLQTVFLKATSLHLLNTVLDVVYSIYQSDNANYFILEPQNTLSQFAEKLYLKQPEIQLKFFEIIEFIVFNLNYVPCKELISLSILIKSNNSIDSSITAMQSLLKIQAHSTIYKDVYREVGLLDAMVSILNRYAGMLKERMGQPVEEGQSIQPVQVSEEEERLAFLVMDTLVLVLKNNSTNAGVFRECGGARCAHNLVPYMQCRQQALALVQQLVLSSGGDDDMGTILGLMHTAPPSELQLKADILRALLFVLRENHRTRTVFRKVGGFVYVMSVLVSMEGCLAQPPSGEWGKVDPLLVQNLLHTVFHTLTAAMRHEPANAKFFSTEVGYSSLAEAIRLLGCFSLNTELPRDYVDPSTRRQLTPSERQPFSRSFNDEDELLLAVVPQRLLAAYGMFRHLYLMAIDSYDSQAPPSRPTSPSVVATSPVHKRPTRSAPPSPLHRQVPTTPHRSQHSQYNLRTQSPQHGVYGREQPNIVHAGAILAMVDLIPSISSEEHAQLALDLQLHIADIIQWLVKVERNQQVMCNSGLPCHLLKVCNIAFAKEEHLLHQPLQRTYERLASQALEPMDLREFLRLGSPLCCDPWDDKFNQVDQKEEDSQSLVSDNDSVCKANGDLALLSDPRVIKTTPNLLKAGGDAVPLTRVKCLVSMTTPRDVRLHGASVMPAFVEFDMGPEGFGCLYMPNIAPQGPPAASVIGVTSVGGPGDANIVCGIGTGDRLFPPLSGLTFSAWVCIDRYSSPLADPHPVRLLTLVRNVLGTDLHYVCLSVNISTRDRNIIVSTQEELLQYIGSEEALEPRNALADVPSVVRFWCPTLADEGQWHHIVLVLNRAVLKNSTAALYVDGKHIGTQKLHYIHNYPGGGSNPNPTAITSTYSYIGTPPDMDGGELEDPEEYGYYGTTQSPWFSVFPKQKQHKPQHQQTLHRHSRLLWRLGPAHMFEDVLANSAIHTIHKLGPNYVGSFQAPHIYGTKADVSGSLIPEDKIMFGVHAHALTALTINKIRKAYNKVDSKAIAKQLALQSHENATPVRIIHNSAGHLSGSARTLGAVLLGYQGVRTFCPRSVASMLENVGGTAALLGLIAMATDVEGLYAAVKALVCVVRSNRRSMESMERTRGYQILANLLKNKKQLLNSHILHLTFSLVGTVDSGRESTIIPNRTAFQDLLCDLEVWHNAPFDLQKSLFEHFIELLTESSENSSNALLMIELGMVSKLLHTLQDRSLSQTTVDSVAMVLALLLQGSLKSSDLLKFGQFLVSTLPTFSVSERNITMENLVEAAMGLPDTSQPDGSSDLSELSESDYSGLVSAKSVRLRNTLLELLYGLLHNSTGQTVNQQFCEEVQRALGFDWLLLFMQGHLHQSTVIIAVRILCVLLSHLATVTKFREGGLGGGGWLDETELIIHNKGAVQLLGFNVGAGPSKSQNREINKEACQLPGFMVLQWLLPKHAHIPELYFILMALLLGQSARKPPKNPQFDLDSIWTYIFGVPASQSAGSITPQQPMCPDAVIVILSMVRAMFNQPWQMEDEGSWLREYPVTLLQFLLFLYHNNPDFVPLCQSPDFLCALAATLFPLTARPYSELVSEPESEMASPAESSEEYKAFAESMVASKSSDSVSTAARGGDWMRYSWRNGLGSIPSLTTHPARKFVMDFVRIIIVDSLAHSTNRGTPVVDLVLEASPERATQTQQRDFQTEVLTTLMDHLLAADALLGDQAALPLAAGGSYNALVSNVFHFASRVVDKLWQGIYNKDAKEVFEFIVQLISQAKRRAHGMSLDPIYHCLNRSILYELSRPSSTISEQTAILDALHRLTNNRSLVFGPGNYEQDFIGCLCYCLIQLTSDAGDLCVTMEPGRRTTWHVELPADTWVDVSHHKSCLLDDKAHPPSMQRSNSTSEAQQLLVKAANRIWSELLVTKKATIEELFKLTLPHYNATPDLQSVKMMLLEPASKVWKLYVDGERRNCSKEQEKHQSKLQKMSSGLSRLASRKARRDASQVKIVPSSMQEVNVWNFTHVAVVRDLVELRYKQYQQAQHHMQKYVEEQWNQMELELTRERGLWGPPLGSHLDKWMLEMTEGPCRMRKKLCCNDMFYIHYPHRPDGPNNTQVQSAFPPARCVDTPEFYRRLRLMGKLPPEKPSKYKAAISLDSKEYYKRCQAEGRLEDMESEENGTDTDSQLDASIDVTDADVSKSGLKPSKSPYDADEDDTESTQSTDSTAEETDKPNNQTIVRLLEEGEKIRYMFRCARVQGLDTCEGLLLFGREHFYVIDGFTLLRTREISDIDGIPPGLHDPIIPRTTRSSGQPSQMKRMCSKFAYEDIREVHKRRYLLQPIAIEVFSSDGRNYLLALPRGIRNKVHQRFLSHCAALTDNAKESVSGQKANAKVEQGSTLLSLIGEKTVTQRWERGDISNFQYLMHLNTLAGRSYNDLMQYPVFPWVLADYESEELDLNDPKTFRDLSKPMGAQTEDRLKQFQKRYIDWEDPQGETPPYHYGTHYSSAMIVASYLVRMEPFTQHFLRLQGGHFDLADRMFHSVRDAWMSASKHNMADVKELIPEFFYLPDFLLNKNNFDLGVKQSGIKLGDILLPPWAKGDTREFIRVHREALESDYVSSHLHEWIDLIFGQKQQGEEAIRATNVFHHLFYEGRVDIFSINDPLKKNATIGFINNFGQIPKQLFKKLHPPKRARMFRSVSYNNDGMPVVANNPQDRLFFHNLDNLRPSLQPMKELKGAVGQITATDKAVLAVEQNKVLIPQTYNKYMAWGFADLSIRTGTYESDKASGVYEGLQWGEVLCAACPSARVLITGGTSTVVCVWEMPGKDKTRQLVLKQALYGHTEPVTCLAVSSAYNVIVSGSRDRTCIIWDLNQLIFVRQLRDHAAPVAAVYVNELTGDIATCAGTFLYVWTINGEPIASVNTMTTGRNQQILCVCMSELMEWDVQNVIMTGSSDGVVRMWSVEFVQVPDSDVAQEEERMEAEKTDRGKDTMSGKDAMSVQVVGPVTRTVNDEDLESSNSDDESVTSQDTVTAEEPTKEQKPDDNRRWTGTGKISFGSALPPELVTGAPKSGRDADNNEQNTTASAVDNWSSPEDFVIVTDKDVAEAIKSVKPTKPQEPQKSPETAEVQKTAESQKPAEPQKTAEPQKPTEPQKTAEPQQVTNQRKHSGLRPGFKWQRQLVFRSKLTMHTAYDRRDNHEPAAITALATSKDHTRVFVGDARGRVYSWSVAEQPGRVMTDNWTKDEGVDSCTACGLRFTLTERKHHCRNCGQVFCARCSHYQTEIRSLRITTPVRVCQACYNILTVQHASEALVKTEAAWW</sequence>
<dbReference type="EMBL" id="OV696700">
    <property type="protein sequence ID" value="CAH1245999.1"/>
    <property type="molecule type" value="Genomic_DNA"/>
</dbReference>
<reference evidence="12" key="1">
    <citation type="submission" date="2022-01" db="EMBL/GenBank/DDBJ databases">
        <authorList>
            <person name="Braso-Vives M."/>
        </authorList>
    </citation>
    <scope>NUCLEOTIDE SEQUENCE</scope>
</reference>